<dbReference type="Proteomes" id="UP000194432">
    <property type="component" value="Chromosome 1"/>
</dbReference>
<evidence type="ECO:0000313" key="7">
    <source>
        <dbReference type="Proteomes" id="UP000194432"/>
    </source>
</evidence>
<feature type="domain" description="RsdA/BaiN/AoA(So)-like Rossmann fold-like" evidence="4">
    <location>
        <begin position="18"/>
        <end position="440"/>
    </location>
</feature>
<name>A0A240U396_9BURK</name>
<dbReference type="KEGG" id="acin:CBP34_12660"/>
<evidence type="ECO:0000313" key="6">
    <source>
        <dbReference type="EMBL" id="ART52339.1"/>
    </source>
</evidence>
<feature type="domain" description="RsdA/BaiN/AoA(So)-like insert" evidence="5">
    <location>
        <begin position="242"/>
        <end position="388"/>
    </location>
</feature>
<dbReference type="EMBL" id="CP021361">
    <property type="protein sequence ID" value="ART52339.1"/>
    <property type="molecule type" value="Genomic_DNA"/>
</dbReference>
<dbReference type="Gene3D" id="1.10.8.260">
    <property type="entry name" value="HI0933 insert domain-like"/>
    <property type="match status" value="1"/>
</dbReference>
<protein>
    <submittedName>
        <fullName evidence="6">Aminoacetone oxidase family FAD-binding enzyme</fullName>
    </submittedName>
</protein>
<organism evidence="6 7">
    <name type="scientific">Acidovorax carolinensis</name>
    <dbReference type="NCBI Taxonomy" id="553814"/>
    <lineage>
        <taxon>Bacteria</taxon>
        <taxon>Pseudomonadati</taxon>
        <taxon>Pseudomonadota</taxon>
        <taxon>Betaproteobacteria</taxon>
        <taxon>Burkholderiales</taxon>
        <taxon>Comamonadaceae</taxon>
        <taxon>Acidovorax</taxon>
    </lineage>
</organism>
<evidence type="ECO:0000256" key="1">
    <source>
        <dbReference type="ARBA" id="ARBA00001974"/>
    </source>
</evidence>
<dbReference type="RefSeq" id="WP_094098250.1">
    <property type="nucleotide sequence ID" value="NZ_CP021361.1"/>
</dbReference>
<dbReference type="InterPro" id="IPR023166">
    <property type="entry name" value="BaiN-like_dom_sf"/>
</dbReference>
<dbReference type="PANTHER" id="PTHR42887">
    <property type="entry name" value="OS12G0638800 PROTEIN"/>
    <property type="match status" value="1"/>
</dbReference>
<keyword evidence="2" id="KW-0285">Flavoprotein</keyword>
<dbReference type="InterPro" id="IPR022460">
    <property type="entry name" value="Flavoprotein_PP4765"/>
</dbReference>
<dbReference type="Pfam" id="PF03486">
    <property type="entry name" value="HI0933_like"/>
    <property type="match status" value="1"/>
</dbReference>
<dbReference type="Gene3D" id="2.40.30.10">
    <property type="entry name" value="Translation factors"/>
    <property type="match status" value="1"/>
</dbReference>
<evidence type="ECO:0000256" key="3">
    <source>
        <dbReference type="ARBA" id="ARBA00022827"/>
    </source>
</evidence>
<dbReference type="SUPFAM" id="SSF160996">
    <property type="entry name" value="HI0933 insert domain-like"/>
    <property type="match status" value="1"/>
</dbReference>
<dbReference type="Pfam" id="PF22780">
    <property type="entry name" value="HI0933_like_1st"/>
    <property type="match status" value="1"/>
</dbReference>
<proteinExistence type="predicted"/>
<dbReference type="PRINTS" id="PR00368">
    <property type="entry name" value="FADPNR"/>
</dbReference>
<reference evidence="6 7" key="1">
    <citation type="submission" date="2017-05" db="EMBL/GenBank/DDBJ databases">
        <title>Polyphasic characterization of four soil-derived phenanthrene-degrading Acidovorax strains and proposal of Acidovorax phenanthrenivorans sp. nov.</title>
        <authorList>
            <person name="Singleton D.R."/>
            <person name="Lee J."/>
            <person name="Dickey A.N."/>
            <person name="Stroud A."/>
            <person name="Scholl E.H."/>
            <person name="Wright F.A."/>
            <person name="Aitken M.D."/>
        </authorList>
    </citation>
    <scope>NUCLEOTIDE SEQUENCE [LARGE SCALE GENOMIC DNA]</scope>
    <source>
        <strain evidence="6">NA3</strain>
    </source>
</reference>
<dbReference type="InterPro" id="IPR036188">
    <property type="entry name" value="FAD/NAD-bd_sf"/>
</dbReference>
<keyword evidence="7" id="KW-1185">Reference proteome</keyword>
<evidence type="ECO:0000256" key="2">
    <source>
        <dbReference type="ARBA" id="ARBA00022630"/>
    </source>
</evidence>
<evidence type="ECO:0000259" key="4">
    <source>
        <dbReference type="Pfam" id="PF03486"/>
    </source>
</evidence>
<dbReference type="InterPro" id="IPR057661">
    <property type="entry name" value="RsdA/BaiN/AoA(So)_Rossmann"/>
</dbReference>
<evidence type="ECO:0000259" key="5">
    <source>
        <dbReference type="Pfam" id="PF22780"/>
    </source>
</evidence>
<gene>
    <name evidence="6" type="ORF">CBP34_12660</name>
</gene>
<dbReference type="SUPFAM" id="SSF51905">
    <property type="entry name" value="FAD/NAD(P)-binding domain"/>
    <property type="match status" value="1"/>
</dbReference>
<dbReference type="NCBIfam" id="TIGR03862">
    <property type="entry name" value="flavo_PP4765"/>
    <property type="match status" value="2"/>
</dbReference>
<dbReference type="InterPro" id="IPR004792">
    <property type="entry name" value="BaiN-like"/>
</dbReference>
<sequence length="451" mass="47609">MNAPTQAATAAANPLHCDAVIVGGGPAGLMAAEVLAQAGGTVHLFDAMPSVGRKFLLAGKGGLNLTHSEPHEPFASRYAGRQPQIEPLIQAFGGPEVRAWAQGLGVETFVGTSGRVFPADMKAAPLLRAWLQRLRAQGVQFHMRHRWLGWADDGALRFAAPAVEVRVTARAVVLALGGGSWARLGSDGAWVPLLAQRGVAVAPLRPANCGFDVLRADAPVGETRRVFLQELIGRTPTPAVGWTPHFAERFAGQPFKTVALSFTDSQGRIFSRRGEFVVTATGVEGSLVYAASHLLRDEIEAHGHATFHLDLLPDHSPERVLVEVRHPRGSRSLSSHLKSRLGLDGIKAGILYEHLGKDGMNDPVALAHAIKALPITVVATRPIDEAISTAGGVAFEALDEHLMATAAPGVFCAGEMLDWEAPTGGYLLTASLASGVRAGQGVLRFLAANAC</sequence>
<dbReference type="Gene3D" id="3.50.50.60">
    <property type="entry name" value="FAD/NAD(P)-binding domain"/>
    <property type="match status" value="2"/>
</dbReference>
<comment type="cofactor">
    <cofactor evidence="1">
        <name>FAD</name>
        <dbReference type="ChEBI" id="CHEBI:57692"/>
    </cofactor>
</comment>
<dbReference type="PANTHER" id="PTHR42887:SF1">
    <property type="entry name" value="BLR3961 PROTEIN"/>
    <property type="match status" value="1"/>
</dbReference>
<dbReference type="InterPro" id="IPR055178">
    <property type="entry name" value="RsdA/BaiN/AoA(So)-like_dom"/>
</dbReference>
<accession>A0A240U396</accession>
<keyword evidence="3" id="KW-0274">FAD</keyword>
<dbReference type="AlphaFoldDB" id="A0A240U396"/>